<protein>
    <submittedName>
        <fullName evidence="4">Protein FAM43A</fullName>
    </submittedName>
</protein>
<dbReference type="AlphaFoldDB" id="A0A0N4WHK6"/>
<keyword evidence="3" id="KW-1185">Reference proteome</keyword>
<feature type="region of interest" description="Disordered" evidence="1">
    <location>
        <begin position="172"/>
        <end position="218"/>
    </location>
</feature>
<dbReference type="OrthoDB" id="5826521at2759"/>
<sequence>MSCPINWISTNSKDPRYMEGRGKRKGRTFKVIPLPPEIDRATMAGRSQWKDVGKNQQIRRMFISGGISMFAEAMRPCLEKHHGRVLSSFSEVVNKSIPFWDKLAEIDREGWAARARIEKKSDHYIYIRKTREKGCGEREVLSLQLSDCESDPDELPGQICDVQSVERHMEMLERSEPENNTPQPGGTCRPVAPSEEMTTRQEPPAPPVAPPVSASPRDENFVRVRMTAPPQPVHRAEVLYNKTSTDRGPRFEKEAAWRGSMHAFFLIFGFCRSRLAKVRSHSVSCSAAFILRRARRYAVGGARTFRKRRASGYATAALRACDSSGYRSIAQIEDGCCHTLG</sequence>
<accession>A0A0N4WHK6</accession>
<evidence type="ECO:0000313" key="3">
    <source>
        <dbReference type="Proteomes" id="UP000268014"/>
    </source>
</evidence>
<evidence type="ECO:0000256" key="1">
    <source>
        <dbReference type="SAM" id="MobiDB-lite"/>
    </source>
</evidence>
<reference evidence="2 3" key="2">
    <citation type="submission" date="2018-11" db="EMBL/GenBank/DDBJ databases">
        <authorList>
            <consortium name="Pathogen Informatics"/>
        </authorList>
    </citation>
    <scope>NUCLEOTIDE SEQUENCE [LARGE SCALE GENOMIC DNA]</scope>
    <source>
        <strain evidence="2 3">MHpl1</strain>
    </source>
</reference>
<name>A0A0N4WHK6_HAEPC</name>
<dbReference type="WBParaSite" id="HPLM_0001037701-mRNA-1">
    <property type="protein sequence ID" value="HPLM_0001037701-mRNA-1"/>
    <property type="gene ID" value="HPLM_0001037701"/>
</dbReference>
<evidence type="ECO:0000313" key="2">
    <source>
        <dbReference type="EMBL" id="VDO39950.1"/>
    </source>
</evidence>
<evidence type="ECO:0000313" key="4">
    <source>
        <dbReference type="WBParaSite" id="HPLM_0001037701-mRNA-1"/>
    </source>
</evidence>
<proteinExistence type="predicted"/>
<organism evidence="4">
    <name type="scientific">Haemonchus placei</name>
    <name type="common">Barber's pole worm</name>
    <dbReference type="NCBI Taxonomy" id="6290"/>
    <lineage>
        <taxon>Eukaryota</taxon>
        <taxon>Metazoa</taxon>
        <taxon>Ecdysozoa</taxon>
        <taxon>Nematoda</taxon>
        <taxon>Chromadorea</taxon>
        <taxon>Rhabditida</taxon>
        <taxon>Rhabditina</taxon>
        <taxon>Rhabditomorpha</taxon>
        <taxon>Strongyloidea</taxon>
        <taxon>Trichostrongylidae</taxon>
        <taxon>Haemonchus</taxon>
    </lineage>
</organism>
<dbReference type="EMBL" id="UZAF01017278">
    <property type="protein sequence ID" value="VDO39950.1"/>
    <property type="molecule type" value="Genomic_DNA"/>
</dbReference>
<dbReference type="OMA" id="PINWIST"/>
<dbReference type="Proteomes" id="UP000268014">
    <property type="component" value="Unassembled WGS sequence"/>
</dbReference>
<gene>
    <name evidence="2" type="ORF">HPLM_LOCUS10369</name>
</gene>
<reference evidence="4" key="1">
    <citation type="submission" date="2017-02" db="UniProtKB">
        <authorList>
            <consortium name="WormBaseParasite"/>
        </authorList>
    </citation>
    <scope>IDENTIFICATION</scope>
</reference>